<dbReference type="GeneID" id="8297652"/>
<proteinExistence type="predicted"/>
<evidence type="ECO:0000313" key="2">
    <source>
        <dbReference type="Proteomes" id="UP000002037"/>
    </source>
</evidence>
<dbReference type="HOGENOM" id="CLU_310497_0_0_1"/>
<gene>
    <name evidence="1" type="ORF">CTRG_00930</name>
</gene>
<dbReference type="KEGG" id="ctp:CTRG_00930"/>
<dbReference type="AlphaFoldDB" id="C5M4E0"/>
<dbReference type="eggNOG" id="ENOG502SP70">
    <property type="taxonomic scope" value="Eukaryota"/>
</dbReference>
<protein>
    <submittedName>
        <fullName evidence="1">Uncharacterized protein</fullName>
    </submittedName>
</protein>
<dbReference type="OrthoDB" id="1865897at2759"/>
<name>C5M4E0_CANTT</name>
<dbReference type="InterPro" id="IPR018247">
    <property type="entry name" value="EF_Hand_1_Ca_BS"/>
</dbReference>
<dbReference type="STRING" id="294747.C5M4E0"/>
<dbReference type="EMBL" id="GG692395">
    <property type="protein sequence ID" value="EER36190.1"/>
    <property type="molecule type" value="Genomic_DNA"/>
</dbReference>
<dbReference type="Proteomes" id="UP000002037">
    <property type="component" value="Unassembled WGS sequence"/>
</dbReference>
<accession>C5M4E0</accession>
<reference evidence="1 2" key="1">
    <citation type="journal article" date="2009" name="Nature">
        <title>Evolution of pathogenicity and sexual reproduction in eight Candida genomes.</title>
        <authorList>
            <person name="Butler G."/>
            <person name="Rasmussen M.D."/>
            <person name="Lin M.F."/>
            <person name="Santos M.A."/>
            <person name="Sakthikumar S."/>
            <person name="Munro C.A."/>
            <person name="Rheinbay E."/>
            <person name="Grabherr M."/>
            <person name="Forche A."/>
            <person name="Reedy J.L."/>
            <person name="Agrafioti I."/>
            <person name="Arnaud M.B."/>
            <person name="Bates S."/>
            <person name="Brown A.J."/>
            <person name="Brunke S."/>
            <person name="Costanzo M.C."/>
            <person name="Fitzpatrick D.A."/>
            <person name="de Groot P.W."/>
            <person name="Harris D."/>
            <person name="Hoyer L.L."/>
            <person name="Hube B."/>
            <person name="Klis F.M."/>
            <person name="Kodira C."/>
            <person name="Lennard N."/>
            <person name="Logue M.E."/>
            <person name="Martin R."/>
            <person name="Neiman A.M."/>
            <person name="Nikolaou E."/>
            <person name="Quail M.A."/>
            <person name="Quinn J."/>
            <person name="Santos M.C."/>
            <person name="Schmitzberger F.F."/>
            <person name="Sherlock G."/>
            <person name="Shah P."/>
            <person name="Silverstein K.A."/>
            <person name="Skrzypek M.S."/>
            <person name="Soll D."/>
            <person name="Staggs R."/>
            <person name="Stansfield I."/>
            <person name="Stumpf M.P."/>
            <person name="Sudbery P.E."/>
            <person name="Srikantha T."/>
            <person name="Zeng Q."/>
            <person name="Berman J."/>
            <person name="Berriman M."/>
            <person name="Heitman J."/>
            <person name="Gow N.A."/>
            <person name="Lorenz M.C."/>
            <person name="Birren B.W."/>
            <person name="Kellis M."/>
            <person name="Cuomo C.A."/>
        </authorList>
    </citation>
    <scope>NUCLEOTIDE SEQUENCE [LARGE SCALE GENOMIC DNA]</scope>
    <source>
        <strain evidence="2">ATCC MYA-3404 / T1</strain>
    </source>
</reference>
<dbReference type="PROSITE" id="PS00018">
    <property type="entry name" value="EF_HAND_1"/>
    <property type="match status" value="1"/>
</dbReference>
<dbReference type="RefSeq" id="XP_002546148.1">
    <property type="nucleotide sequence ID" value="XM_002546102.1"/>
</dbReference>
<evidence type="ECO:0000313" key="1">
    <source>
        <dbReference type="EMBL" id="EER36190.1"/>
    </source>
</evidence>
<organism evidence="1 2">
    <name type="scientific">Candida tropicalis (strain ATCC MYA-3404 / T1)</name>
    <name type="common">Yeast</name>
    <dbReference type="NCBI Taxonomy" id="294747"/>
    <lineage>
        <taxon>Eukaryota</taxon>
        <taxon>Fungi</taxon>
        <taxon>Dikarya</taxon>
        <taxon>Ascomycota</taxon>
        <taxon>Saccharomycotina</taxon>
        <taxon>Pichiomycetes</taxon>
        <taxon>Debaryomycetaceae</taxon>
        <taxon>Candida/Lodderomyces clade</taxon>
        <taxon>Candida</taxon>
    </lineage>
</organism>
<sequence length="986" mass="112852">MSDLLLLLRRRFKVPRIRYTQTLLRHYSSIPSKDFFLENNITNDINTPTPDNQFKEYFSNRSKFVNPCSYFNKYNASKKPFENMDTPPDHFQSIIDRNENSIPKEGSIVEVTSLNNMKPKLGIVVRQALSRFDERYNKLLVLTSDNELIDVSAFNVNFHLYRVLLPQGSINFHEIVNNRYDEDDTNRIQAVEFIRSFVDDALELKQELHTKLDRVYSQFTGDTMNSITLIDIIDAIKFKETTVIKIGNSFYNQCVLLLAIHWSLVDSPKWIVPNYLSNNKVSNVLTGHSNNFHSTSEYFVTPSPIWMSISKFIEQVELVESRDDMESFLDELKQLPVDKLSSFLEVYEGRHMAYILDVLKFALVYPHELIMESLKKLSVFSDELSSRKIYNFLVDIHVLNDSNDILSSSGLISGSGDNDLWSNLQAEGYSTDFFKHLRSKKTYYQDHVIYGLPIDGDKSSSRLAISLENINARKDVVNIHIPDITTIIPPNSSVMENIFDNLSTHSSSLTKLMGGKTIGDLFPANLVESRKFQKYETETTDNLWDDGLETKKRRPISKATCMTISFQFNFHEGDPFKSFKDKVYVSFDSISDLNVKILDTETIEKCLSGQLESPIFRLLRRTQSPNSSGKVQLNKADIHNINYINGIMKSFFKSREHSGAANISPNQEIVPTDASALTIEESANSQSWIVRDTPVPSPKFDFFIRELQLFAGALVGEYCSQYSIPIINENQTIEPTIYDMDKVVVTHDNLLIPPYESENYHHSVIAKDQHGYISLPGNLVSKNYLSPKTKTTTAQQNLPMGLKKGFVNVVDVFTKGEAILNQYQLLFYQHELLARKLSMDCGFLSTMQKFIDLKQHGYELQGPLTESQIESQMRVIRKGSTKANYVGRFNKKYWTLRWLEQVKLKLDVIGESRLFRCIVTRVGETINAGTICQCYCVDFGIEIEVLTEKHEIHIGSKLTCDGIIEVDSINGVCLLKDENYGTSLYL</sequence>
<keyword evidence="2" id="KW-1185">Reference proteome</keyword>
<dbReference type="VEuPathDB" id="FungiDB:CTRG_00930"/>